<proteinExistence type="predicted"/>
<reference evidence="3 4" key="1">
    <citation type="journal article" date="2020" name="Microorganisms">
        <title>Osmotic Adaptation and Compatible Solute Biosynthesis of Phototrophic Bacteria as Revealed from Genome Analyses.</title>
        <authorList>
            <person name="Imhoff J.F."/>
            <person name="Rahn T."/>
            <person name="Kunzel S."/>
            <person name="Keller A."/>
            <person name="Neulinger S.C."/>
        </authorList>
    </citation>
    <scope>NUCLEOTIDE SEQUENCE [LARGE SCALE GENOMIC DNA]</scope>
    <source>
        <strain evidence="3 4">DSM 15382</strain>
    </source>
</reference>
<dbReference type="InterPro" id="IPR010093">
    <property type="entry name" value="SinI_DNA-bd"/>
</dbReference>
<evidence type="ECO:0008006" key="5">
    <source>
        <dbReference type="Google" id="ProtNLM"/>
    </source>
</evidence>
<evidence type="ECO:0000313" key="3">
    <source>
        <dbReference type="EMBL" id="MBK1659267.1"/>
    </source>
</evidence>
<dbReference type="InterPro" id="IPR041657">
    <property type="entry name" value="HTH_17"/>
</dbReference>
<organism evidence="3 4">
    <name type="scientific">Paracraurococcus ruber</name>
    <dbReference type="NCBI Taxonomy" id="77675"/>
    <lineage>
        <taxon>Bacteria</taxon>
        <taxon>Pseudomonadati</taxon>
        <taxon>Pseudomonadota</taxon>
        <taxon>Alphaproteobacteria</taxon>
        <taxon>Acetobacterales</taxon>
        <taxon>Roseomonadaceae</taxon>
        <taxon>Paracraurococcus</taxon>
    </lineage>
</organism>
<dbReference type="PANTHER" id="PTHR38431">
    <property type="entry name" value="BLL2305 PROTEIN"/>
    <property type="match status" value="1"/>
</dbReference>
<accession>A0ABS1CZA3</accession>
<dbReference type="SUPFAM" id="SSF53850">
    <property type="entry name" value="Periplasmic binding protein-like II"/>
    <property type="match status" value="1"/>
</dbReference>
<feature type="domain" description="PBP" evidence="1">
    <location>
        <begin position="99"/>
        <end position="283"/>
    </location>
</feature>
<protein>
    <recommendedName>
        <fullName evidence="5">DNA binding domain-containing protein, excisionase family</fullName>
    </recommendedName>
</protein>
<gene>
    <name evidence="3" type="ORF">CKO45_13580</name>
</gene>
<sequence length="310" mass="32054">MRPRLDDAAVPAGVCHPMPDVLTLREAASWLRLSERSLYDLARQRRVPAAQVGGKWLFPRAMLAGWLATQAATPGQGPRAAPPAILAGSHDPLLDWAVRQSGCGLALLGGGSLEGLEALARGEAMVAAMHLIDPDTGAFNEPAARAGLAGGGAVGIAWAVRDQGLILPPGNPLGLGAIADLARPGLAVIGRQPRAGSHALLLHLLSEAGLRLDQVGFLAAPAMAEDEVAAAVAEGRASAGFGIRAEAAARGLAFVPLLRERFDLVMDRRDYFEPPVQALLAFARGPAFAARAARMGGYDITATGGIAFTL</sequence>
<name>A0ABS1CZA3_9PROT</name>
<keyword evidence="4" id="KW-1185">Reference proteome</keyword>
<dbReference type="EMBL" id="NRSG01000092">
    <property type="protein sequence ID" value="MBK1659267.1"/>
    <property type="molecule type" value="Genomic_DNA"/>
</dbReference>
<evidence type="ECO:0000259" key="1">
    <source>
        <dbReference type="Pfam" id="PF12727"/>
    </source>
</evidence>
<evidence type="ECO:0000313" key="4">
    <source>
        <dbReference type="Proteomes" id="UP000697995"/>
    </source>
</evidence>
<dbReference type="InterPro" id="IPR024370">
    <property type="entry name" value="PBP_domain"/>
</dbReference>
<dbReference type="PANTHER" id="PTHR38431:SF1">
    <property type="entry name" value="BLL2305 PROTEIN"/>
    <property type="match status" value="1"/>
</dbReference>
<comment type="caution">
    <text evidence="3">The sequence shown here is derived from an EMBL/GenBank/DDBJ whole genome shotgun (WGS) entry which is preliminary data.</text>
</comment>
<evidence type="ECO:0000259" key="2">
    <source>
        <dbReference type="Pfam" id="PF12728"/>
    </source>
</evidence>
<dbReference type="Pfam" id="PF12727">
    <property type="entry name" value="PBP_like"/>
    <property type="match status" value="1"/>
</dbReference>
<dbReference type="NCBIfam" id="TIGR01764">
    <property type="entry name" value="excise"/>
    <property type="match status" value="1"/>
</dbReference>
<dbReference type="Proteomes" id="UP000697995">
    <property type="component" value="Unassembled WGS sequence"/>
</dbReference>
<dbReference type="Pfam" id="PF12728">
    <property type="entry name" value="HTH_17"/>
    <property type="match status" value="1"/>
</dbReference>
<feature type="domain" description="Helix-turn-helix" evidence="2">
    <location>
        <begin position="21"/>
        <end position="70"/>
    </location>
</feature>